<accession>A0A645DA38</accession>
<comment type="caution">
    <text evidence="1">The sequence shown here is derived from an EMBL/GenBank/DDBJ whole genome shotgun (WGS) entry which is preliminary data.</text>
</comment>
<gene>
    <name evidence="1" type="ORF">SDC9_133292</name>
</gene>
<proteinExistence type="predicted"/>
<evidence type="ECO:0000313" key="1">
    <source>
        <dbReference type="EMBL" id="MPM86204.1"/>
    </source>
</evidence>
<reference evidence="1" key="1">
    <citation type="submission" date="2019-08" db="EMBL/GenBank/DDBJ databases">
        <authorList>
            <person name="Kucharzyk K."/>
            <person name="Murdoch R.W."/>
            <person name="Higgins S."/>
            <person name="Loffler F."/>
        </authorList>
    </citation>
    <scope>NUCLEOTIDE SEQUENCE</scope>
</reference>
<sequence length="93" mass="10692">MLKRTQMNPASCPKHELTMLEVERNTLYVIVLPSSIFSSGKAALWSETSKIKRRLYFQATLARIHHMGVAHYHQVGSDSMVWKGENPRNDDSY</sequence>
<dbReference type="AlphaFoldDB" id="A0A645DA38"/>
<organism evidence="1">
    <name type="scientific">bioreactor metagenome</name>
    <dbReference type="NCBI Taxonomy" id="1076179"/>
    <lineage>
        <taxon>unclassified sequences</taxon>
        <taxon>metagenomes</taxon>
        <taxon>ecological metagenomes</taxon>
    </lineage>
</organism>
<dbReference type="EMBL" id="VSSQ01034309">
    <property type="protein sequence ID" value="MPM86204.1"/>
    <property type="molecule type" value="Genomic_DNA"/>
</dbReference>
<protein>
    <submittedName>
        <fullName evidence="1">Uncharacterized protein</fullName>
    </submittedName>
</protein>
<name>A0A645DA38_9ZZZZ</name>